<keyword evidence="6" id="KW-1185">Reference proteome</keyword>
<reference evidence="5" key="2">
    <citation type="submission" date="2020-09" db="EMBL/GenBank/DDBJ databases">
        <authorList>
            <person name="Sun Q."/>
            <person name="Ohkuma M."/>
        </authorList>
    </citation>
    <scope>NUCLEOTIDE SEQUENCE</scope>
    <source>
        <strain evidence="5">JCM 4490</strain>
    </source>
</reference>
<dbReference type="SUPFAM" id="SSF51604">
    <property type="entry name" value="Enolase C-terminal domain-like"/>
    <property type="match status" value="1"/>
</dbReference>
<evidence type="ECO:0000313" key="5">
    <source>
        <dbReference type="EMBL" id="GGW69682.1"/>
    </source>
</evidence>
<dbReference type="PANTHER" id="PTHR48080:SF3">
    <property type="entry name" value="ENOLASE SUPERFAMILY MEMBER DDB_G0284701"/>
    <property type="match status" value="1"/>
</dbReference>
<dbReference type="Pfam" id="PF13378">
    <property type="entry name" value="MR_MLE_C"/>
    <property type="match status" value="1"/>
</dbReference>
<dbReference type="AlphaFoldDB" id="A0A918MUT8"/>
<name>A0A918MUT8_9ACTN</name>
<dbReference type="RefSeq" id="WP_190017932.1">
    <property type="nucleotide sequence ID" value="NZ_BMUE01000013.1"/>
</dbReference>
<dbReference type="InterPro" id="IPR029065">
    <property type="entry name" value="Enolase_C-like"/>
</dbReference>
<protein>
    <submittedName>
        <fullName evidence="5">L-Ala-D/L-Glu epimerase</fullName>
    </submittedName>
</protein>
<dbReference type="InterPro" id="IPR013341">
    <property type="entry name" value="Mandelate_racemase_N_dom"/>
</dbReference>
<accession>A0A918MUT8</accession>
<evidence type="ECO:0000259" key="4">
    <source>
        <dbReference type="SMART" id="SM00922"/>
    </source>
</evidence>
<feature type="region of interest" description="Disordered" evidence="3">
    <location>
        <begin position="315"/>
        <end position="340"/>
    </location>
</feature>
<organism evidence="5 6">
    <name type="scientific">Streptomyces lucensis JCM 4490</name>
    <dbReference type="NCBI Taxonomy" id="1306176"/>
    <lineage>
        <taxon>Bacteria</taxon>
        <taxon>Bacillati</taxon>
        <taxon>Actinomycetota</taxon>
        <taxon>Actinomycetes</taxon>
        <taxon>Kitasatosporales</taxon>
        <taxon>Streptomycetaceae</taxon>
        <taxon>Streptomyces</taxon>
    </lineage>
</organism>
<dbReference type="Pfam" id="PF02746">
    <property type="entry name" value="MR_MLE_N"/>
    <property type="match status" value="1"/>
</dbReference>
<feature type="domain" description="Mandelate racemase/muconate lactonizing enzyme C-terminal" evidence="4">
    <location>
        <begin position="141"/>
        <end position="236"/>
    </location>
</feature>
<evidence type="ECO:0000256" key="1">
    <source>
        <dbReference type="ARBA" id="ARBA00008031"/>
    </source>
</evidence>
<dbReference type="InterPro" id="IPR013342">
    <property type="entry name" value="Mandelate_racemase_C"/>
</dbReference>
<comment type="caution">
    <text evidence="5">The sequence shown here is derived from an EMBL/GenBank/DDBJ whole genome shotgun (WGS) entry which is preliminary data.</text>
</comment>
<reference evidence="5" key="1">
    <citation type="journal article" date="2014" name="Int. J. Syst. Evol. Microbiol.">
        <title>Complete genome sequence of Corynebacterium casei LMG S-19264T (=DSM 44701T), isolated from a smear-ripened cheese.</title>
        <authorList>
            <consortium name="US DOE Joint Genome Institute (JGI-PGF)"/>
            <person name="Walter F."/>
            <person name="Albersmeier A."/>
            <person name="Kalinowski J."/>
            <person name="Ruckert C."/>
        </authorList>
    </citation>
    <scope>NUCLEOTIDE SEQUENCE</scope>
    <source>
        <strain evidence="5">JCM 4490</strain>
    </source>
</reference>
<dbReference type="Gene3D" id="3.20.20.120">
    <property type="entry name" value="Enolase-like C-terminal domain"/>
    <property type="match status" value="1"/>
</dbReference>
<dbReference type="Gene3D" id="3.30.390.10">
    <property type="entry name" value="Enolase-like, N-terminal domain"/>
    <property type="match status" value="1"/>
</dbReference>
<dbReference type="InterPro" id="IPR029017">
    <property type="entry name" value="Enolase-like_N"/>
</dbReference>
<dbReference type="InterPro" id="IPR034593">
    <property type="entry name" value="DgoD-like"/>
</dbReference>
<proteinExistence type="inferred from homology"/>
<comment type="similarity">
    <text evidence="1">Belongs to the mandelate racemase/muconate lactonizing enzyme family.</text>
</comment>
<sequence length="340" mass="36162">MFDPVLLRSLTGTPLRVRCAVLPVPAPGGGAAHARHEWSVLRVTLRGAGSTGRGEATLLPYLEAHRPEALGAQLASAEAGLAHMISPVQLPDLLPPGPLRSALDTALWDLLAKRSGQRAWELLGVPRPRPVPAIRTLPLLGHATLEEELHHSDGFASLKLKLGAGAVEDDLARLDAVRRHRPDAWLMADAGGGWDVDRLRTMLPKLADHGVRVLEQPLPEAQSGALAALRRPFPIIADPHRGEAADLGRLVSRYDGINLKLDAVGGLTTALGMMEQAEQRGLLVLLGSPPATARSWAATLHAAPRAHLVNLPQELRVPGEPGEPRRTGGTLAPPSADLWG</sequence>
<dbReference type="GO" id="GO:0046872">
    <property type="term" value="F:metal ion binding"/>
    <property type="evidence" value="ECO:0007669"/>
    <property type="project" value="UniProtKB-KW"/>
</dbReference>
<evidence type="ECO:0000256" key="2">
    <source>
        <dbReference type="ARBA" id="ARBA00022723"/>
    </source>
</evidence>
<evidence type="ECO:0000313" key="6">
    <source>
        <dbReference type="Proteomes" id="UP000620224"/>
    </source>
</evidence>
<dbReference type="Proteomes" id="UP000620224">
    <property type="component" value="Unassembled WGS sequence"/>
</dbReference>
<evidence type="ECO:0000256" key="3">
    <source>
        <dbReference type="SAM" id="MobiDB-lite"/>
    </source>
</evidence>
<gene>
    <name evidence="5" type="primary">ycjG</name>
    <name evidence="5" type="ORF">GCM10010503_53760</name>
</gene>
<dbReference type="SMART" id="SM00922">
    <property type="entry name" value="MR_MLE"/>
    <property type="match status" value="1"/>
</dbReference>
<dbReference type="SFLD" id="SFLDS00001">
    <property type="entry name" value="Enolase"/>
    <property type="match status" value="1"/>
</dbReference>
<dbReference type="EMBL" id="BMUE01000013">
    <property type="protein sequence ID" value="GGW69682.1"/>
    <property type="molecule type" value="Genomic_DNA"/>
</dbReference>
<dbReference type="SUPFAM" id="SSF54826">
    <property type="entry name" value="Enolase N-terminal domain-like"/>
    <property type="match status" value="1"/>
</dbReference>
<dbReference type="PANTHER" id="PTHR48080">
    <property type="entry name" value="D-GALACTONATE DEHYDRATASE-RELATED"/>
    <property type="match status" value="1"/>
</dbReference>
<dbReference type="InterPro" id="IPR036849">
    <property type="entry name" value="Enolase-like_C_sf"/>
</dbReference>
<keyword evidence="2" id="KW-0479">Metal-binding</keyword>